<name>A0ABV0ZUT9_9TELE</name>
<protein>
    <recommendedName>
        <fullName evidence="3">PH domain-containing protein</fullName>
    </recommendedName>
</protein>
<evidence type="ECO:0000259" key="3">
    <source>
        <dbReference type="PROSITE" id="PS50003"/>
    </source>
</evidence>
<feature type="region of interest" description="Disordered" evidence="2">
    <location>
        <begin position="628"/>
        <end position="647"/>
    </location>
</feature>
<evidence type="ECO:0000313" key="5">
    <source>
        <dbReference type="Proteomes" id="UP001469553"/>
    </source>
</evidence>
<proteinExistence type="inferred from homology"/>
<dbReference type="InterPro" id="IPR046355">
    <property type="entry name" value="Gab1-4-like"/>
</dbReference>
<dbReference type="PROSITE" id="PS50003">
    <property type="entry name" value="PH_DOMAIN"/>
    <property type="match status" value="1"/>
</dbReference>
<feature type="region of interest" description="Disordered" evidence="2">
    <location>
        <begin position="735"/>
        <end position="770"/>
    </location>
</feature>
<dbReference type="InterPro" id="IPR001849">
    <property type="entry name" value="PH_domain"/>
</dbReference>
<feature type="region of interest" description="Disordered" evidence="2">
    <location>
        <begin position="529"/>
        <end position="564"/>
    </location>
</feature>
<feature type="region of interest" description="Disordered" evidence="2">
    <location>
        <begin position="197"/>
        <end position="268"/>
    </location>
</feature>
<feature type="compositionally biased region" description="Polar residues" evidence="2">
    <location>
        <begin position="207"/>
        <end position="234"/>
    </location>
</feature>
<comment type="caution">
    <text evidence="4">The sequence shown here is derived from an EMBL/GenBank/DDBJ whole genome shotgun (WGS) entry which is preliminary data.</text>
</comment>
<evidence type="ECO:0000256" key="2">
    <source>
        <dbReference type="SAM" id="MobiDB-lite"/>
    </source>
</evidence>
<gene>
    <name evidence="4" type="ORF">AMECASPLE_004664</name>
</gene>
<feature type="compositionally biased region" description="Polar residues" evidence="2">
    <location>
        <begin position="335"/>
        <end position="351"/>
    </location>
</feature>
<dbReference type="Proteomes" id="UP001469553">
    <property type="component" value="Unassembled WGS sequence"/>
</dbReference>
<organism evidence="4 5">
    <name type="scientific">Ameca splendens</name>
    <dbReference type="NCBI Taxonomy" id="208324"/>
    <lineage>
        <taxon>Eukaryota</taxon>
        <taxon>Metazoa</taxon>
        <taxon>Chordata</taxon>
        <taxon>Craniata</taxon>
        <taxon>Vertebrata</taxon>
        <taxon>Euteleostomi</taxon>
        <taxon>Actinopterygii</taxon>
        <taxon>Neopterygii</taxon>
        <taxon>Teleostei</taxon>
        <taxon>Neoteleostei</taxon>
        <taxon>Acanthomorphata</taxon>
        <taxon>Ovalentaria</taxon>
        <taxon>Atherinomorphae</taxon>
        <taxon>Cyprinodontiformes</taxon>
        <taxon>Goodeidae</taxon>
        <taxon>Ameca</taxon>
    </lineage>
</organism>
<dbReference type="EMBL" id="JAHRIP010075436">
    <property type="protein sequence ID" value="MEQ2310032.1"/>
    <property type="molecule type" value="Genomic_DNA"/>
</dbReference>
<dbReference type="Pfam" id="PF00169">
    <property type="entry name" value="PH"/>
    <property type="match status" value="1"/>
</dbReference>
<keyword evidence="5" id="KW-1185">Reference proteome</keyword>
<evidence type="ECO:0000313" key="4">
    <source>
        <dbReference type="EMBL" id="MEQ2310032.1"/>
    </source>
</evidence>
<feature type="compositionally biased region" description="Polar residues" evidence="2">
    <location>
        <begin position="283"/>
        <end position="292"/>
    </location>
</feature>
<feature type="region of interest" description="Disordered" evidence="2">
    <location>
        <begin position="283"/>
        <end position="306"/>
    </location>
</feature>
<reference evidence="4 5" key="1">
    <citation type="submission" date="2021-06" db="EMBL/GenBank/DDBJ databases">
        <authorList>
            <person name="Palmer J.M."/>
        </authorList>
    </citation>
    <scope>NUCLEOTIDE SEQUENCE [LARGE SCALE GENOMIC DNA]</scope>
    <source>
        <strain evidence="4 5">AS_MEX2019</strain>
        <tissue evidence="4">Muscle</tissue>
    </source>
</reference>
<dbReference type="InterPro" id="IPR011993">
    <property type="entry name" value="PH-like_dom_sf"/>
</dbReference>
<feature type="compositionally biased region" description="Basic and acidic residues" evidence="2">
    <location>
        <begin position="197"/>
        <end position="206"/>
    </location>
</feature>
<feature type="region of interest" description="Disordered" evidence="2">
    <location>
        <begin position="581"/>
        <end position="603"/>
    </location>
</feature>
<feature type="compositionally biased region" description="Basic and acidic residues" evidence="2">
    <location>
        <begin position="739"/>
        <end position="770"/>
    </location>
</feature>
<comment type="similarity">
    <text evidence="1">Belongs to the GAB family.</text>
</comment>
<feature type="domain" description="PH" evidence="3">
    <location>
        <begin position="10"/>
        <end position="121"/>
    </location>
</feature>
<dbReference type="SMART" id="SM00233">
    <property type="entry name" value="PH"/>
    <property type="match status" value="1"/>
</dbReference>
<dbReference type="Gene3D" id="2.30.29.30">
    <property type="entry name" value="Pleckstrin-homology domain (PH domain)/Phosphotyrosine-binding domain (PTB)"/>
    <property type="match status" value="1"/>
</dbReference>
<sequence>MTFPVVNNPTLGRLGQAVTQAPDPPVPHGAWKKRWFILRSGRMTGDPDVLEYYKNDSAKKPIRVIDLNLCQQVDAGLTFRKKDLEHSFIFDIKTIDRVFYLVADTEEDMNKWVRNICDICGFNPTDEDVPKSVPQSGAVVDTPPHPALGHIVGPAPSVLGGVPPPYHPVSVRHLDSQSSSEDPQDYLWLANCESKKPEPNRAHVECSKSTSSETDLNDNLPSHRTPTSATSLPKHTSHNGFFPQHQPPASAPSFYDSPPSRGASLSSDAGIYHLPRSYSQDTVLLPKSATSPPSNPDGGDASELYVFNTPSRNTSCVETHMRNLSISYDIPPTPGTNSTYQVPRTLSSSTGVGAPESGGDVIPPPRPPKPSLSSTSGLPPPPAERSPTDTYCVPRSASETDGNYCVPTSAGNKALRSNTIGTMDCSRLRKDFGSQDFYDIPRSFPSDKSCSFDFNETFNSYFKNKGMMPVSSHSMEEVEQNYVPMSVNSPSHHHSGSLPEPMNDTNYVPMTPSTMEFSSLGKQVPPPAHMGFRSSPKTPPRRPLLNEFQPPPVDRNLKPDRKGQSPKIIRAKVVGLERTDSQTVGEFPRGRRKGKPAPLEIKPLPEWEEPCTPVRSPVTRSFARDLSRFPMPARPPSVHSTASSTDSEDIAENYVEMDPNIPTDEPIMKMAAPMPVDGGSSPMVKPKGDKQVEYLDLDLESGKSTPPRKIKNNTTGISASDERVDYVVVDQQRTQALKSTREAWSEDRQLTETDAPSKDLCDTDCRTDVF</sequence>
<evidence type="ECO:0000256" key="1">
    <source>
        <dbReference type="ARBA" id="ARBA00029462"/>
    </source>
</evidence>
<dbReference type="SUPFAM" id="SSF50729">
    <property type="entry name" value="PH domain-like"/>
    <property type="match status" value="1"/>
</dbReference>
<feature type="region of interest" description="Disordered" evidence="2">
    <location>
        <begin position="327"/>
        <end position="397"/>
    </location>
</feature>
<accession>A0ABV0ZUT9</accession>
<dbReference type="PANTHER" id="PTHR45960">
    <property type="entry name" value="GRB2-ASSOCIATED-BINDING PROTEIN"/>
    <property type="match status" value="1"/>
</dbReference>
<dbReference type="PANTHER" id="PTHR45960:SF5">
    <property type="entry name" value="GRB2-ASSOCIATED-BINDING PROTEIN 1"/>
    <property type="match status" value="1"/>
</dbReference>